<dbReference type="Pfam" id="PF06388">
    <property type="entry name" value="DUF1075"/>
    <property type="match status" value="1"/>
</dbReference>
<keyword evidence="8" id="KW-1185">Reference proteome</keyword>
<reference evidence="7 8" key="1">
    <citation type="submission" date="2023-03" db="EMBL/GenBank/DDBJ databases">
        <title>Genome insight into feeding habits of ladybird beetles.</title>
        <authorList>
            <person name="Li H.-S."/>
            <person name="Huang Y.-H."/>
            <person name="Pang H."/>
        </authorList>
    </citation>
    <scope>NUCLEOTIDE SEQUENCE [LARGE SCALE GENOMIC DNA]</scope>
    <source>
        <strain evidence="7">SYSU_2023b</strain>
        <tissue evidence="7">Whole body</tissue>
    </source>
</reference>
<keyword evidence="4 6" id="KW-1133">Transmembrane helix</keyword>
<dbReference type="Proteomes" id="UP001431783">
    <property type="component" value="Unassembled WGS sequence"/>
</dbReference>
<evidence type="ECO:0000256" key="2">
    <source>
        <dbReference type="ARBA" id="ARBA00007363"/>
    </source>
</evidence>
<evidence type="ECO:0000256" key="1">
    <source>
        <dbReference type="ARBA" id="ARBA00004167"/>
    </source>
</evidence>
<gene>
    <name evidence="7" type="ORF">WA026_004169</name>
</gene>
<evidence type="ECO:0000313" key="8">
    <source>
        <dbReference type="Proteomes" id="UP001431783"/>
    </source>
</evidence>
<comment type="subcellular location">
    <subcellularLocation>
        <location evidence="1">Membrane</location>
        <topology evidence="1">Single-pass membrane protein</topology>
    </subcellularLocation>
</comment>
<protein>
    <submittedName>
        <fullName evidence="7">Uncharacterized protein</fullName>
    </submittedName>
</protein>
<evidence type="ECO:0000256" key="6">
    <source>
        <dbReference type="SAM" id="Phobius"/>
    </source>
</evidence>
<dbReference type="EMBL" id="JARQZJ010000061">
    <property type="protein sequence ID" value="KAK9879316.1"/>
    <property type="molecule type" value="Genomic_DNA"/>
</dbReference>
<dbReference type="PANTHER" id="PTHR13674:SF5">
    <property type="entry name" value="UPF0389 PROTEIN CG9231"/>
    <property type="match status" value="1"/>
</dbReference>
<evidence type="ECO:0000313" key="7">
    <source>
        <dbReference type="EMBL" id="KAK9879316.1"/>
    </source>
</evidence>
<accession>A0AAW1UHW8</accession>
<evidence type="ECO:0000256" key="5">
    <source>
        <dbReference type="ARBA" id="ARBA00023136"/>
    </source>
</evidence>
<sequence>MILQRFLRKHFYSRYVLLDTFKKMSTEPEGKLKITHKVNNFERRILVWTGKYKTIGEVPDAVGQHVMERARNIIRIRVANYMIAATVVGCAIMIFLGKRSRDQGESVAKWSEDWHKELRKENVQSNAK</sequence>
<comment type="similarity">
    <text evidence="2">Belongs to the UPF0389 family.</text>
</comment>
<feature type="transmembrane region" description="Helical" evidence="6">
    <location>
        <begin position="78"/>
        <end position="96"/>
    </location>
</feature>
<dbReference type="AlphaFoldDB" id="A0AAW1UHW8"/>
<evidence type="ECO:0000256" key="4">
    <source>
        <dbReference type="ARBA" id="ARBA00022989"/>
    </source>
</evidence>
<dbReference type="PANTHER" id="PTHR13674">
    <property type="entry name" value="GROWTH AND TRANSFORMATION-DEPENDENT PROTEIN"/>
    <property type="match status" value="1"/>
</dbReference>
<proteinExistence type="inferred from homology"/>
<keyword evidence="3 6" id="KW-0812">Transmembrane</keyword>
<name>A0AAW1UHW8_9CUCU</name>
<keyword evidence="5 6" id="KW-0472">Membrane</keyword>
<dbReference type="GO" id="GO:0016020">
    <property type="term" value="C:membrane"/>
    <property type="evidence" value="ECO:0007669"/>
    <property type="project" value="UniProtKB-SubCell"/>
</dbReference>
<comment type="caution">
    <text evidence="7">The sequence shown here is derived from an EMBL/GenBank/DDBJ whole genome shotgun (WGS) entry which is preliminary data.</text>
</comment>
<evidence type="ECO:0000256" key="3">
    <source>
        <dbReference type="ARBA" id="ARBA00022692"/>
    </source>
</evidence>
<dbReference type="InterPro" id="IPR009432">
    <property type="entry name" value="DUF1075"/>
</dbReference>
<organism evidence="7 8">
    <name type="scientific">Henosepilachna vigintioctopunctata</name>
    <dbReference type="NCBI Taxonomy" id="420089"/>
    <lineage>
        <taxon>Eukaryota</taxon>
        <taxon>Metazoa</taxon>
        <taxon>Ecdysozoa</taxon>
        <taxon>Arthropoda</taxon>
        <taxon>Hexapoda</taxon>
        <taxon>Insecta</taxon>
        <taxon>Pterygota</taxon>
        <taxon>Neoptera</taxon>
        <taxon>Endopterygota</taxon>
        <taxon>Coleoptera</taxon>
        <taxon>Polyphaga</taxon>
        <taxon>Cucujiformia</taxon>
        <taxon>Coccinelloidea</taxon>
        <taxon>Coccinellidae</taxon>
        <taxon>Epilachninae</taxon>
        <taxon>Epilachnini</taxon>
        <taxon>Henosepilachna</taxon>
    </lineage>
</organism>